<name>A0A5E4Q101_9NEOP</name>
<dbReference type="EMBL" id="FZQP02000981">
    <property type="protein sequence ID" value="VVC91139.1"/>
    <property type="molecule type" value="Genomic_DNA"/>
</dbReference>
<keyword evidence="8" id="KW-1185">Reference proteome</keyword>
<dbReference type="Pfam" id="PF20669">
    <property type="entry name" value="Exo70_N"/>
    <property type="match status" value="1"/>
</dbReference>
<evidence type="ECO:0000259" key="5">
    <source>
        <dbReference type="Pfam" id="PF03081"/>
    </source>
</evidence>
<feature type="non-terminal residue" evidence="7">
    <location>
        <position position="1153"/>
    </location>
</feature>
<keyword evidence="3" id="KW-0268">Exocytosis</keyword>
<evidence type="ECO:0000259" key="6">
    <source>
        <dbReference type="Pfam" id="PF14529"/>
    </source>
</evidence>
<dbReference type="InterPro" id="IPR016159">
    <property type="entry name" value="Cullin_repeat-like_dom_sf"/>
</dbReference>
<dbReference type="Gene3D" id="3.60.10.10">
    <property type="entry name" value="Endonuclease/exonuclease/phosphatase"/>
    <property type="match status" value="1"/>
</dbReference>
<dbReference type="Gene3D" id="1.20.1280.170">
    <property type="entry name" value="Exocyst complex component Exo70"/>
    <property type="match status" value="2"/>
</dbReference>
<protein>
    <recommendedName>
        <fullName evidence="4">Exocyst complex component 7</fullName>
    </recommendedName>
</protein>
<comment type="similarity">
    <text evidence="1">Belongs to the EXO70 family.</text>
</comment>
<evidence type="ECO:0000256" key="3">
    <source>
        <dbReference type="ARBA" id="ARBA00022483"/>
    </source>
</evidence>
<evidence type="ECO:0000256" key="1">
    <source>
        <dbReference type="ARBA" id="ARBA00006756"/>
    </source>
</evidence>
<dbReference type="InterPro" id="IPR036691">
    <property type="entry name" value="Endo/exonu/phosph_ase_sf"/>
</dbReference>
<dbReference type="PANTHER" id="PTHR12542:SF41">
    <property type="entry name" value="EXOCYST COMPLEX COMPONENT 7"/>
    <property type="match status" value="1"/>
</dbReference>
<feature type="domain" description="Endonuclease/exonuclease/phosphatase" evidence="6">
    <location>
        <begin position="834"/>
        <end position="940"/>
    </location>
</feature>
<evidence type="ECO:0000313" key="8">
    <source>
        <dbReference type="Proteomes" id="UP000324832"/>
    </source>
</evidence>
<sequence>MVLSEFMPGKMYAVEKKLEIEMKLKKEMTNIEELKAATKRSSAIANDVCNVLGACEQRLQQLESAVLPLYGDTARLQHIHQNMEKTVKALDHVINYYMVSRELADLIQAGPHTTTSDALNIYLEALDKLAEAQNYFNKNNPQSVELENINQLYNSGVLKLETAFEELLSRNTRPLSPTTLMDMIAIEEDSSADSVSVGGSQPAGGAADAMRAAAAWLSAAGRPPAAPLVAVRAPAALASLNNFRHYLRSRSMAASPLRGKKNLNRTDSTTRRTSKIQKVIEKRAINIMMKASQTLEQSTGLAIGPRRSLSEPYMEEFSEAVEEHEADAAGTLAVALCRVVRCEQRHALGLVPLPRLPALLTAITSQCIKLLATEVEKACARSRKGAARCSAGAAACWGLLARLQRLAADVARALHPASAAPYAALVASAQQLVLAQLNLALRSKSEQYPDALKAIFLLNNTLYLLQGLQRSGLIEVLKVSEPGCEGHYRDMIHSHKTAYLQSWSKLLSYLVLEEPLPAKLRDKDRQMLKDKFSRGYAVPEREVRESLKREVAAALLPAYSALHARATAAPFAKNPDKYVKYTPVQVTVQYRLYRKRPLEDPVSPGRWNKPKKYVPNSKETVKDASLPVNNSFKSLPIDVGEKSSAHYQNAVKRKAANNTPLITIELNGKIKEVIFKYTKDFHMQYRGRKLVKVQCYKSETHQKVKEGLLSENVYFHTHARKDEKHPKAIIKGLPKFAHDNIPDELDALGFNGAKVCPSDNGTTQHNNIQDVETVEMMEILSTIQTVKKEFRKCQTFINKRELVDLAVCKLNADIIALCETKLTKRLTLDIPGVVIYSVYQSPNLPLIKSDLDLLMSSGSKVVVMGDLNSKHPLWSPGVGKTLYEHMVANDYTIHAPRDCTLVDYTPDLKPSTPDLLLAKNSYPLEKIPTVAALFSNHFPVLAKFTTKLQRIQIRKLNFAKADWNKYRNYLNSNTHLSSQTFKSPLEIDEAISKFQKSLLQARDLSVPFSSLTPWSSLSLPRRIKRLIKHKNRLRRYSLLETNLLVKRILINRINQLKSQIRIAITRYNDYKWDLKLKRVDNPSSDIWRLVKGLRSNSTNPIPALHLENGLVTNTIQEQFNLLDCCSTGRLFRRGCMINERYYITTLMLWCYKN</sequence>
<dbReference type="InterPro" id="IPR004140">
    <property type="entry name" value="Exo70"/>
</dbReference>
<organism evidence="7 8">
    <name type="scientific">Leptidea sinapis</name>
    <dbReference type="NCBI Taxonomy" id="189913"/>
    <lineage>
        <taxon>Eukaryota</taxon>
        <taxon>Metazoa</taxon>
        <taxon>Ecdysozoa</taxon>
        <taxon>Arthropoda</taxon>
        <taxon>Hexapoda</taxon>
        <taxon>Insecta</taxon>
        <taxon>Pterygota</taxon>
        <taxon>Neoptera</taxon>
        <taxon>Endopterygota</taxon>
        <taxon>Lepidoptera</taxon>
        <taxon>Glossata</taxon>
        <taxon>Ditrysia</taxon>
        <taxon>Papilionoidea</taxon>
        <taxon>Pieridae</taxon>
        <taxon>Dismorphiinae</taxon>
        <taxon>Leptidea</taxon>
    </lineage>
</organism>
<accession>A0A5E4Q101</accession>
<dbReference type="SUPFAM" id="SSF56219">
    <property type="entry name" value="DNase I-like"/>
    <property type="match status" value="1"/>
</dbReference>
<dbReference type="GO" id="GO:0006887">
    <property type="term" value="P:exocytosis"/>
    <property type="evidence" value="ECO:0007669"/>
    <property type="project" value="UniProtKB-KW"/>
</dbReference>
<evidence type="ECO:0000256" key="4">
    <source>
        <dbReference type="ARBA" id="ARBA00026169"/>
    </source>
</evidence>
<keyword evidence="2" id="KW-0813">Transport</keyword>
<reference evidence="7 8" key="1">
    <citation type="submission" date="2017-07" db="EMBL/GenBank/DDBJ databases">
        <authorList>
            <person name="Talla V."/>
            <person name="Backstrom N."/>
        </authorList>
    </citation>
    <scope>NUCLEOTIDE SEQUENCE [LARGE SCALE GENOMIC DNA]</scope>
</reference>
<feature type="domain" description="Exocyst complex subunit Exo70 C-terminal" evidence="5">
    <location>
        <begin position="423"/>
        <end position="586"/>
    </location>
</feature>
<dbReference type="InterPro" id="IPR005135">
    <property type="entry name" value="Endo/exonuclease/phosphatase"/>
</dbReference>
<evidence type="ECO:0000313" key="7">
    <source>
        <dbReference type="EMBL" id="VVC91139.1"/>
    </source>
</evidence>
<dbReference type="GO" id="GO:0003824">
    <property type="term" value="F:catalytic activity"/>
    <property type="evidence" value="ECO:0007669"/>
    <property type="project" value="InterPro"/>
</dbReference>
<dbReference type="InterPro" id="IPR046364">
    <property type="entry name" value="Exo70_C"/>
</dbReference>
<dbReference type="Pfam" id="PF14529">
    <property type="entry name" value="Exo_endo_phos_2"/>
    <property type="match status" value="1"/>
</dbReference>
<dbReference type="GO" id="GO:0005546">
    <property type="term" value="F:phosphatidylinositol-4,5-bisphosphate binding"/>
    <property type="evidence" value="ECO:0007669"/>
    <property type="project" value="InterPro"/>
</dbReference>
<dbReference type="PANTHER" id="PTHR12542">
    <property type="entry name" value="EXOCYST COMPLEX PROTEIN EXO70"/>
    <property type="match status" value="1"/>
</dbReference>
<gene>
    <name evidence="7" type="ORF">LSINAPIS_LOCUS3887</name>
</gene>
<evidence type="ECO:0000256" key="2">
    <source>
        <dbReference type="ARBA" id="ARBA00022448"/>
    </source>
</evidence>
<dbReference type="SUPFAM" id="SSF74788">
    <property type="entry name" value="Cullin repeat-like"/>
    <property type="match status" value="2"/>
</dbReference>
<proteinExistence type="inferred from homology"/>
<dbReference type="GO" id="GO:0000145">
    <property type="term" value="C:exocyst"/>
    <property type="evidence" value="ECO:0007669"/>
    <property type="project" value="InterPro"/>
</dbReference>
<dbReference type="Pfam" id="PF03081">
    <property type="entry name" value="Exo70_C"/>
    <property type="match status" value="1"/>
</dbReference>
<dbReference type="Proteomes" id="UP000324832">
    <property type="component" value="Unassembled WGS sequence"/>
</dbReference>
<dbReference type="AlphaFoldDB" id="A0A5E4Q101"/>